<gene>
    <name evidence="1" type="ORF">UW84_C0009G0004</name>
</gene>
<evidence type="ECO:0008006" key="3">
    <source>
        <dbReference type="Google" id="ProtNLM"/>
    </source>
</evidence>
<proteinExistence type="predicted"/>
<accession>A0A0G1N0G2</accession>
<comment type="caution">
    <text evidence="1">The sequence shown here is derived from an EMBL/GenBank/DDBJ whole genome shotgun (WGS) entry which is preliminary data.</text>
</comment>
<sequence>MITRQQLEIINRKSLKYPLHIAEKDYLLTLVLQIIASSSLGKTLVFKGGTALHHCYLEQYRFSEDLDFSSNQVPVSLEDIHQVFRNLDYLKIKKDYLSGATMKIEKLQYIGPLIQPNSLKVEVDFLQNVLLSPQIFKYHNVWGVDFTISVMDIKEICAEKIRAMSDRARYRDFYDIFLILEEYPIDLNEVVELVKQKEIRQPITKANIKQNWKIVLTQKEQEMGQIYYSRKIEDGAVQKMIENLPLTTITLPI</sequence>
<dbReference type="PATRIC" id="fig|1618380.3.peg.131"/>
<dbReference type="Pfam" id="PF08843">
    <property type="entry name" value="AbiEii"/>
    <property type="match status" value="1"/>
</dbReference>
<dbReference type="InterPro" id="IPR014942">
    <property type="entry name" value="AbiEii"/>
</dbReference>
<dbReference type="Gene3D" id="3.10.450.620">
    <property type="entry name" value="JHP933, nucleotidyltransferase-like core domain"/>
    <property type="match status" value="1"/>
</dbReference>
<evidence type="ECO:0000313" key="2">
    <source>
        <dbReference type="Proteomes" id="UP000034797"/>
    </source>
</evidence>
<dbReference type="Proteomes" id="UP000034797">
    <property type="component" value="Unassembled WGS sequence"/>
</dbReference>
<reference evidence="1 2" key="1">
    <citation type="journal article" date="2015" name="Nature">
        <title>rRNA introns, odd ribosomes, and small enigmatic genomes across a large radiation of phyla.</title>
        <authorList>
            <person name="Brown C.T."/>
            <person name="Hug L.A."/>
            <person name="Thomas B.C."/>
            <person name="Sharon I."/>
            <person name="Castelle C.J."/>
            <person name="Singh A."/>
            <person name="Wilkins M.J."/>
            <person name="Williams K.H."/>
            <person name="Banfield J.F."/>
        </authorList>
    </citation>
    <scope>NUCLEOTIDE SEQUENCE [LARGE SCALE GENOMIC DNA]</scope>
</reference>
<dbReference type="EMBL" id="LCJW01000009">
    <property type="protein sequence ID" value="KKT86547.1"/>
    <property type="molecule type" value="Genomic_DNA"/>
</dbReference>
<evidence type="ECO:0000313" key="1">
    <source>
        <dbReference type="EMBL" id="KKT86547.1"/>
    </source>
</evidence>
<organism evidence="1 2">
    <name type="scientific">Candidatus Collierbacteria bacterium GW2011_GWA2_44_99</name>
    <dbReference type="NCBI Taxonomy" id="1618380"/>
    <lineage>
        <taxon>Bacteria</taxon>
        <taxon>Candidatus Collieribacteriota</taxon>
    </lineage>
</organism>
<protein>
    <recommendedName>
        <fullName evidence="3">Nucleotidyl transferase AbiEii/AbiGii toxin family protein</fullName>
    </recommendedName>
</protein>
<dbReference type="AlphaFoldDB" id="A0A0G1N0G2"/>
<name>A0A0G1N0G2_9BACT</name>